<dbReference type="Gene3D" id="3.30.710.10">
    <property type="entry name" value="Potassium Channel Kv1.1, Chain A"/>
    <property type="match status" value="1"/>
</dbReference>
<dbReference type="InterPro" id="IPR011333">
    <property type="entry name" value="SKP1/BTB/POZ_sf"/>
</dbReference>
<reference evidence="2 3" key="1">
    <citation type="journal article" date="2014" name="BMC Genomics">
        <title>Genome sequencing of four Aureobasidium pullulans varieties: biotechnological potential, stress tolerance, and description of new species.</title>
        <authorList>
            <person name="Gostin Ar C."/>
            <person name="Ohm R.A."/>
            <person name="Kogej T."/>
            <person name="Sonjak S."/>
            <person name="Turk M."/>
            <person name="Zajc J."/>
            <person name="Zalar P."/>
            <person name="Grube M."/>
            <person name="Sun H."/>
            <person name="Han J."/>
            <person name="Sharma A."/>
            <person name="Chiniquy J."/>
            <person name="Ngan C.Y."/>
            <person name="Lipzen A."/>
            <person name="Barry K."/>
            <person name="Grigoriev I.V."/>
            <person name="Gunde-Cimerman N."/>
        </authorList>
    </citation>
    <scope>NUCLEOTIDE SEQUENCE [LARGE SCALE GENOMIC DNA]</scope>
    <source>
        <strain evidence="2 3">CBS 110374</strain>
    </source>
</reference>
<keyword evidence="3" id="KW-1185">Reference proteome</keyword>
<feature type="domain" description="BTB" evidence="1">
    <location>
        <begin position="37"/>
        <end position="69"/>
    </location>
</feature>
<dbReference type="Pfam" id="PF00651">
    <property type="entry name" value="BTB"/>
    <property type="match status" value="1"/>
</dbReference>
<evidence type="ECO:0000259" key="1">
    <source>
        <dbReference type="Pfam" id="PF00651"/>
    </source>
</evidence>
<dbReference type="RefSeq" id="XP_040878231.1">
    <property type="nucleotide sequence ID" value="XM_041019036.1"/>
</dbReference>
<dbReference type="GeneID" id="63912409"/>
<gene>
    <name evidence="2" type="ORF">M437DRAFT_22152</name>
</gene>
<dbReference type="AlphaFoldDB" id="A0A074VL17"/>
<evidence type="ECO:0000313" key="2">
    <source>
        <dbReference type="EMBL" id="KEQ61208.1"/>
    </source>
</evidence>
<feature type="non-terminal residue" evidence="2">
    <location>
        <position position="77"/>
    </location>
</feature>
<evidence type="ECO:0000313" key="3">
    <source>
        <dbReference type="Proteomes" id="UP000030672"/>
    </source>
</evidence>
<proteinExistence type="predicted"/>
<dbReference type="SUPFAM" id="SSF54695">
    <property type="entry name" value="POZ domain"/>
    <property type="match status" value="1"/>
</dbReference>
<dbReference type="InterPro" id="IPR000210">
    <property type="entry name" value="BTB/POZ_dom"/>
</dbReference>
<dbReference type="Proteomes" id="UP000030672">
    <property type="component" value="Unassembled WGS sequence"/>
</dbReference>
<name>A0A074VL17_AURM1</name>
<accession>A0A074VL17</accession>
<dbReference type="EMBL" id="KL584839">
    <property type="protein sequence ID" value="KEQ61208.1"/>
    <property type="molecule type" value="Genomic_DNA"/>
</dbReference>
<organism evidence="2 3">
    <name type="scientific">Aureobasidium melanogenum (strain CBS 110374)</name>
    <name type="common">Aureobasidium pullulans var. melanogenum</name>
    <dbReference type="NCBI Taxonomy" id="1043003"/>
    <lineage>
        <taxon>Eukaryota</taxon>
        <taxon>Fungi</taxon>
        <taxon>Dikarya</taxon>
        <taxon>Ascomycota</taxon>
        <taxon>Pezizomycotina</taxon>
        <taxon>Dothideomycetes</taxon>
        <taxon>Dothideomycetidae</taxon>
        <taxon>Dothideales</taxon>
        <taxon>Saccotheciaceae</taxon>
        <taxon>Aureobasidium</taxon>
    </lineage>
</organism>
<dbReference type="HOGENOM" id="CLU_2793580_0_0_1"/>
<protein>
    <recommendedName>
        <fullName evidence="1">BTB domain-containing protein</fullName>
    </recommendedName>
</protein>
<sequence>MEDYSKGLWMAAKVYSVLISDHPKTIILKSTHKKDPAKFTVNKAVLCHYSSFFEKAFDGNWKESHEMKVEFEVDISQ</sequence>